<dbReference type="OrthoDB" id="3368702at2"/>
<sequence>MADPHSGGLSAPELEYLTHLEILVGTPVEVGQTHAGLRRMIPILGGSATGPELTGTILPGGADFQVLRSETVTDLDARYVIESDTGERVFVTNLAYRTGSAEDVAALVRGEQVPAERIYFRCAPRFEVSGAELSWLESTVVIGSGRREPDRVVIDLWSVR</sequence>
<name>A0A1I7MJ65_9MICC</name>
<evidence type="ECO:0000313" key="3">
    <source>
        <dbReference type="Proteomes" id="UP000198881"/>
    </source>
</evidence>
<dbReference type="Proteomes" id="UP000198881">
    <property type="component" value="Unassembled WGS sequence"/>
</dbReference>
<dbReference type="STRING" id="574650.SAMN04487966_103129"/>
<dbReference type="RefSeq" id="WP_091695707.1">
    <property type="nucleotide sequence ID" value="NZ_FPCG01000003.1"/>
</dbReference>
<keyword evidence="3" id="KW-1185">Reference proteome</keyword>
<dbReference type="AlphaFoldDB" id="A0A1I7MJ65"/>
<dbReference type="Gene3D" id="2.40.160.20">
    <property type="match status" value="1"/>
</dbReference>
<comment type="similarity">
    <text evidence="1">Belongs to the UPF0311 family.</text>
</comment>
<accession>A0A1I7MJ65</accession>
<dbReference type="EMBL" id="FPCG01000003">
    <property type="protein sequence ID" value="SFV21957.1"/>
    <property type="molecule type" value="Genomic_DNA"/>
</dbReference>
<reference evidence="2 3" key="1">
    <citation type="submission" date="2016-10" db="EMBL/GenBank/DDBJ databases">
        <authorList>
            <person name="de Groot N.N."/>
        </authorList>
    </citation>
    <scope>NUCLEOTIDE SEQUENCE [LARGE SCALE GENOMIC DNA]</scope>
    <source>
        <strain evidence="2 3">CGMCC 1.7054</strain>
    </source>
</reference>
<dbReference type="HAMAP" id="MF_00775">
    <property type="entry name" value="UPF0311"/>
    <property type="match status" value="1"/>
</dbReference>
<protein>
    <recommendedName>
        <fullName evidence="1">UPF0311 protein SAMN04487966_103129</fullName>
    </recommendedName>
</protein>
<dbReference type="Pfam" id="PF11578">
    <property type="entry name" value="DUF3237"/>
    <property type="match status" value="1"/>
</dbReference>
<dbReference type="PANTHER" id="PTHR37315:SF1">
    <property type="entry name" value="UPF0311 PROTEIN BLR7842"/>
    <property type="match status" value="1"/>
</dbReference>
<dbReference type="PANTHER" id="PTHR37315">
    <property type="entry name" value="UPF0311 PROTEIN BLR7842"/>
    <property type="match status" value="1"/>
</dbReference>
<dbReference type="InterPro" id="IPR020915">
    <property type="entry name" value="UPF0311"/>
</dbReference>
<evidence type="ECO:0000313" key="2">
    <source>
        <dbReference type="EMBL" id="SFV21957.1"/>
    </source>
</evidence>
<evidence type="ECO:0000256" key="1">
    <source>
        <dbReference type="HAMAP-Rule" id="MF_00775"/>
    </source>
</evidence>
<organism evidence="2 3">
    <name type="scientific">Micrococcus terreus</name>
    <dbReference type="NCBI Taxonomy" id="574650"/>
    <lineage>
        <taxon>Bacteria</taxon>
        <taxon>Bacillati</taxon>
        <taxon>Actinomycetota</taxon>
        <taxon>Actinomycetes</taxon>
        <taxon>Micrococcales</taxon>
        <taxon>Micrococcaceae</taxon>
        <taxon>Micrococcus</taxon>
    </lineage>
</organism>
<gene>
    <name evidence="2" type="ORF">SAMN04487966_103129</name>
</gene>
<proteinExistence type="inferred from homology"/>